<evidence type="ECO:0000256" key="6">
    <source>
        <dbReference type="ARBA" id="ARBA00022989"/>
    </source>
</evidence>
<dbReference type="InterPro" id="IPR011606">
    <property type="entry name" value="Brnchd-chn_aa_trnsp_permease"/>
</dbReference>
<evidence type="ECO:0000313" key="10">
    <source>
        <dbReference type="Proteomes" id="UP000037046"/>
    </source>
</evidence>
<gene>
    <name evidence="9" type="primary">ygaZ</name>
    <name evidence="9" type="ORF">ROTO_00760</name>
</gene>
<name>A0A0L6CZN1_9RHOB</name>
<comment type="subcellular location">
    <subcellularLocation>
        <location evidence="1">Cell membrane</location>
        <topology evidence="1">Multi-pass membrane protein</topology>
    </subcellularLocation>
</comment>
<keyword evidence="3" id="KW-0813">Transport</keyword>
<comment type="similarity">
    <text evidence="2">Belongs to the AzlC family.</text>
</comment>
<sequence length="250" mass="26568">MSGQAVIQGRTVPTQTTKSIYWQGVRDGAPFILVIVPFSLLFGVVATEAGLNILETMSFSVLVIAGAAQFTALQLLGDGAPTLIALISALAVNLRMAMYSASLTPWIGEATLGQRAIAAYFTVDQSYACAITAFEQNPGWSIAQRLAYFFGVVTPICPLWYLFTFVGALVGTSIPQGLALDFALPITFLAMIGPMLRTPAHVLAALVSVVTALCFAFLPYNLGLLVAGVAGMMTGAQAELWLERRKAARQ</sequence>
<evidence type="ECO:0000256" key="4">
    <source>
        <dbReference type="ARBA" id="ARBA00022475"/>
    </source>
</evidence>
<evidence type="ECO:0000256" key="3">
    <source>
        <dbReference type="ARBA" id="ARBA00022448"/>
    </source>
</evidence>
<dbReference type="EMBL" id="LGVV01000001">
    <property type="protein sequence ID" value="KNX43287.1"/>
    <property type="molecule type" value="Genomic_DNA"/>
</dbReference>
<comment type="caution">
    <text evidence="9">The sequence shown here is derived from an EMBL/GenBank/DDBJ whole genome shotgun (WGS) entry which is preliminary data.</text>
</comment>
<protein>
    <submittedName>
        <fullName evidence="9">Inner membrane protein YgaZ</fullName>
    </submittedName>
</protein>
<feature type="transmembrane region" description="Helical" evidence="8">
    <location>
        <begin position="174"/>
        <end position="193"/>
    </location>
</feature>
<keyword evidence="10" id="KW-1185">Reference proteome</keyword>
<keyword evidence="4" id="KW-1003">Cell membrane</keyword>
<reference evidence="10" key="1">
    <citation type="submission" date="2015-07" db="EMBL/GenBank/DDBJ databases">
        <title>Draft Genome Sequence of Roseovarius tolerans EL-164, a producer of N-Acylated Alanine Methyl Esters (NAMEs).</title>
        <authorList>
            <person name="Voget S."/>
            <person name="Bruns H."/>
            <person name="Wagner-Doebler I."/>
            <person name="Schulz S."/>
            <person name="Daniel R."/>
        </authorList>
    </citation>
    <scope>NUCLEOTIDE SEQUENCE [LARGE SCALE GENOMIC DNA]</scope>
    <source>
        <strain evidence="10">EL-164</strain>
    </source>
</reference>
<dbReference type="AlphaFoldDB" id="A0A0L6CZN1"/>
<feature type="transmembrane region" description="Helical" evidence="8">
    <location>
        <begin position="200"/>
        <end position="218"/>
    </location>
</feature>
<dbReference type="PANTHER" id="PTHR34979:SF1">
    <property type="entry name" value="INNER MEMBRANE PROTEIN YGAZ"/>
    <property type="match status" value="1"/>
</dbReference>
<feature type="transmembrane region" description="Helical" evidence="8">
    <location>
        <begin position="28"/>
        <end position="47"/>
    </location>
</feature>
<accession>A0A0L6CZN1</accession>
<dbReference type="PANTHER" id="PTHR34979">
    <property type="entry name" value="INNER MEMBRANE PROTEIN YGAZ"/>
    <property type="match status" value="1"/>
</dbReference>
<dbReference type="STRING" id="74031.SAMN04488077_1369"/>
<keyword evidence="5 8" id="KW-0812">Transmembrane</keyword>
<evidence type="ECO:0000256" key="7">
    <source>
        <dbReference type="ARBA" id="ARBA00023136"/>
    </source>
</evidence>
<dbReference type="PATRIC" id="fig|74031.6.peg.76"/>
<evidence type="ECO:0000313" key="9">
    <source>
        <dbReference type="EMBL" id="KNX43287.1"/>
    </source>
</evidence>
<evidence type="ECO:0000256" key="5">
    <source>
        <dbReference type="ARBA" id="ARBA00022692"/>
    </source>
</evidence>
<organism evidence="9 10">
    <name type="scientific">Roseovarius tolerans</name>
    <dbReference type="NCBI Taxonomy" id="74031"/>
    <lineage>
        <taxon>Bacteria</taxon>
        <taxon>Pseudomonadati</taxon>
        <taxon>Pseudomonadota</taxon>
        <taxon>Alphaproteobacteria</taxon>
        <taxon>Rhodobacterales</taxon>
        <taxon>Roseobacteraceae</taxon>
        <taxon>Roseovarius</taxon>
    </lineage>
</organism>
<keyword evidence="7 8" id="KW-0472">Membrane</keyword>
<evidence type="ECO:0000256" key="1">
    <source>
        <dbReference type="ARBA" id="ARBA00004651"/>
    </source>
</evidence>
<feature type="transmembrane region" description="Helical" evidence="8">
    <location>
        <begin position="146"/>
        <end position="168"/>
    </location>
</feature>
<dbReference type="GO" id="GO:0005886">
    <property type="term" value="C:plasma membrane"/>
    <property type="evidence" value="ECO:0007669"/>
    <property type="project" value="UniProtKB-SubCell"/>
</dbReference>
<dbReference type="GO" id="GO:1903785">
    <property type="term" value="P:L-valine transmembrane transport"/>
    <property type="evidence" value="ECO:0007669"/>
    <property type="project" value="TreeGrafter"/>
</dbReference>
<evidence type="ECO:0000256" key="2">
    <source>
        <dbReference type="ARBA" id="ARBA00010735"/>
    </source>
</evidence>
<evidence type="ECO:0000256" key="8">
    <source>
        <dbReference type="SAM" id="Phobius"/>
    </source>
</evidence>
<dbReference type="Proteomes" id="UP000037046">
    <property type="component" value="Unassembled WGS sequence"/>
</dbReference>
<dbReference type="Pfam" id="PF03591">
    <property type="entry name" value="AzlC"/>
    <property type="match status" value="1"/>
</dbReference>
<proteinExistence type="inferred from homology"/>
<keyword evidence="6 8" id="KW-1133">Transmembrane helix</keyword>